<feature type="transmembrane region" description="Helical" evidence="1">
    <location>
        <begin position="64"/>
        <end position="84"/>
    </location>
</feature>
<dbReference type="NCBIfam" id="TIGR00821">
    <property type="entry name" value="EII-GUT"/>
    <property type="match status" value="1"/>
</dbReference>
<keyword evidence="2" id="KW-0808">Transferase</keyword>
<reference evidence="2" key="1">
    <citation type="submission" date="2008-01" db="EMBL/GenBank/DDBJ databases">
        <authorList>
            <person name="Fulton L."/>
            <person name="Clifton S."/>
            <person name="Fulton B."/>
            <person name="Xu J."/>
            <person name="Minx P."/>
            <person name="Pepin K.H."/>
            <person name="Johnson M."/>
            <person name="Thiruvilangam P."/>
            <person name="Bhonagiri V."/>
            <person name="Nash W.E."/>
            <person name="Mardis E.R."/>
            <person name="Wilson R.K."/>
        </authorList>
    </citation>
    <scope>NUCLEOTIDE SEQUENCE [LARGE SCALE GENOMIC DNA]</scope>
    <source>
        <strain evidence="2">DSM 17244</strain>
    </source>
</reference>
<dbReference type="PROSITE" id="PS51107">
    <property type="entry name" value="PTS_EIIC_TYPE_5"/>
    <property type="match status" value="1"/>
</dbReference>
<keyword evidence="1" id="KW-1133">Transmembrane helix</keyword>
<dbReference type="AlphaFoldDB" id="B1C6F0"/>
<evidence type="ECO:0000313" key="3">
    <source>
        <dbReference type="Proteomes" id="UP000005178"/>
    </source>
</evidence>
<dbReference type="OrthoDB" id="9799765at2"/>
<organism evidence="2 3">
    <name type="scientific">Anaerofustis stercorihominis DSM 17244</name>
    <dbReference type="NCBI Taxonomy" id="445971"/>
    <lineage>
        <taxon>Bacteria</taxon>
        <taxon>Bacillati</taxon>
        <taxon>Bacillota</taxon>
        <taxon>Clostridia</taxon>
        <taxon>Eubacteriales</taxon>
        <taxon>Eubacteriaceae</taxon>
        <taxon>Anaerofustis</taxon>
    </lineage>
</organism>
<dbReference type="RefSeq" id="WP_007049744.1">
    <property type="nucleotide sequence ID" value="NZ_DS560018.1"/>
</dbReference>
<name>B1C6F0_9FIRM</name>
<dbReference type="EMBL" id="ABIL02000004">
    <property type="protein sequence ID" value="EDS73435.1"/>
    <property type="molecule type" value="Genomic_DNA"/>
</dbReference>
<dbReference type="GeneID" id="98000104"/>
<dbReference type="GO" id="GO:0009401">
    <property type="term" value="P:phosphoenolpyruvate-dependent sugar phosphotransferase system"/>
    <property type="evidence" value="ECO:0007669"/>
    <property type="project" value="InterPro"/>
</dbReference>
<accession>B1C6F0</accession>
<dbReference type="STRING" id="445971.ANASTE_00290"/>
<dbReference type="eggNOG" id="COG3730">
    <property type="taxonomic scope" value="Bacteria"/>
</dbReference>
<dbReference type="GO" id="GO:0016740">
    <property type="term" value="F:transferase activity"/>
    <property type="evidence" value="ECO:0007669"/>
    <property type="project" value="UniProtKB-KW"/>
</dbReference>
<dbReference type="GO" id="GO:0016020">
    <property type="term" value="C:membrane"/>
    <property type="evidence" value="ECO:0007669"/>
    <property type="project" value="InterPro"/>
</dbReference>
<protein>
    <submittedName>
        <fullName evidence="2">PTS system, glucitol/sorbitol-specific, IIC component</fullName>
        <ecNumber evidence="2">2.7.1.69</ecNumber>
    </submittedName>
</protein>
<feature type="transmembrane region" description="Helical" evidence="1">
    <location>
        <begin position="22"/>
        <end position="44"/>
    </location>
</feature>
<keyword evidence="1" id="KW-0472">Membrane</keyword>
<keyword evidence="3" id="KW-1185">Reference proteome</keyword>
<keyword evidence="1" id="KW-0812">Transmembrane</keyword>
<dbReference type="PIRSF" id="PIRSF038321">
    <property type="entry name" value="PTS_glc_srb_IIC"/>
    <property type="match status" value="1"/>
</dbReference>
<proteinExistence type="predicted"/>
<evidence type="ECO:0000256" key="1">
    <source>
        <dbReference type="SAM" id="Phobius"/>
    </source>
</evidence>
<dbReference type="Pfam" id="PF03608">
    <property type="entry name" value="EII-GUT"/>
    <property type="match status" value="1"/>
</dbReference>
<dbReference type="HOGENOM" id="CLU_093147_0_0_9"/>
<sequence>MEFLTKLAEGFIGLFNAGGEQFIGWVTGIIPTLIVLITAINALIKIIGEERVDKFMKILSKSFITRYTLMPVLAMFFLCNPMAYSFGRFLKEEHKVAFYDSTVSFCHPITGLFPHANAGELFVFLGIANGLTKLNLSTTPLALRYFLVGVVVILIRGVVTERIYAIMNKKSVNA</sequence>
<comment type="caution">
    <text evidence="2">The sequence shown here is derived from an EMBL/GenBank/DDBJ whole genome shotgun (WGS) entry which is preliminary data.</text>
</comment>
<feature type="transmembrane region" description="Helical" evidence="1">
    <location>
        <begin position="141"/>
        <end position="159"/>
    </location>
</feature>
<dbReference type="PANTHER" id="PTHR40399">
    <property type="entry name" value="PTS SYSTEM GLUCITOL/SORBITOL-SPECIFIC EIIC COMPONENT"/>
    <property type="match status" value="1"/>
</dbReference>
<dbReference type="EC" id="2.7.1.69" evidence="2"/>
<gene>
    <name evidence="2" type="primary">srlA</name>
    <name evidence="2" type="ORF">ANASTE_00290</name>
</gene>
<dbReference type="Proteomes" id="UP000005178">
    <property type="component" value="Unassembled WGS sequence"/>
</dbReference>
<evidence type="ECO:0000313" key="2">
    <source>
        <dbReference type="EMBL" id="EDS73435.1"/>
    </source>
</evidence>
<reference evidence="2" key="2">
    <citation type="submission" date="2013-08" db="EMBL/GenBank/DDBJ databases">
        <title>Draft genome sequence of Anaerofustis stercorihominis (DSM 17244).</title>
        <authorList>
            <person name="Sudarsanam P."/>
            <person name="Ley R."/>
            <person name="Guruge J."/>
            <person name="Turnbaugh P.J."/>
            <person name="Mahowald M."/>
            <person name="Liep D."/>
            <person name="Gordon J."/>
        </authorList>
    </citation>
    <scope>NUCLEOTIDE SEQUENCE</scope>
    <source>
        <strain evidence="2">DSM 17244</strain>
    </source>
</reference>
<dbReference type="InterPro" id="IPR004699">
    <property type="entry name" value="PTS_IID_sorb"/>
</dbReference>
<dbReference type="PANTHER" id="PTHR40399:SF1">
    <property type="entry name" value="PTS SYSTEM GLUCITOL_SORBITOL-SPECIFIC EIIC COMPONENT"/>
    <property type="match status" value="1"/>
</dbReference>